<dbReference type="PROSITE" id="PS00662">
    <property type="entry name" value="T2SP_E"/>
    <property type="match status" value="1"/>
</dbReference>
<comment type="similarity">
    <text evidence="1">Belongs to the GSP E family.</text>
</comment>
<dbReference type="RefSeq" id="WP_002598769.1">
    <property type="nucleotide sequence ID" value="NZ_KB850956.1"/>
</dbReference>
<keyword evidence="3" id="KW-0067">ATP-binding</keyword>
<evidence type="ECO:0000256" key="1">
    <source>
        <dbReference type="ARBA" id="ARBA00006611"/>
    </source>
</evidence>
<keyword evidence="2" id="KW-0547">Nucleotide-binding</keyword>
<dbReference type="PANTHER" id="PTHR30258">
    <property type="entry name" value="TYPE II SECRETION SYSTEM PROTEIN GSPE-RELATED"/>
    <property type="match status" value="1"/>
</dbReference>
<evidence type="ECO:0000259" key="4">
    <source>
        <dbReference type="PROSITE" id="PS00662"/>
    </source>
</evidence>
<accession>N9WCB6</accession>
<dbReference type="PATRIC" id="fig|999411.4.peg.2246"/>
<keyword evidence="6" id="KW-1185">Reference proteome</keyword>
<dbReference type="GO" id="GO:0005524">
    <property type="term" value="F:ATP binding"/>
    <property type="evidence" value="ECO:0007669"/>
    <property type="project" value="UniProtKB-KW"/>
</dbReference>
<comment type="caution">
    <text evidence="5">The sequence shown here is derived from an EMBL/GenBank/DDBJ whole genome shotgun (WGS) entry which is preliminary data.</text>
</comment>
<dbReference type="EMBL" id="AGYT01000012">
    <property type="protein sequence ID" value="ENZ00641.1"/>
    <property type="molecule type" value="Genomic_DNA"/>
</dbReference>
<protein>
    <submittedName>
        <fullName evidence="5">Type II secretion system protein E</fullName>
    </submittedName>
</protein>
<dbReference type="SUPFAM" id="SSF52540">
    <property type="entry name" value="P-loop containing nucleoside triphosphate hydrolases"/>
    <property type="match status" value="1"/>
</dbReference>
<dbReference type="InterPro" id="IPR003593">
    <property type="entry name" value="AAA+_ATPase"/>
</dbReference>
<organism evidence="5 6">
    <name type="scientific">Clostridium thermobutyricum</name>
    <dbReference type="NCBI Taxonomy" id="29372"/>
    <lineage>
        <taxon>Bacteria</taxon>
        <taxon>Bacillati</taxon>
        <taxon>Bacillota</taxon>
        <taxon>Clostridia</taxon>
        <taxon>Eubacteriales</taxon>
        <taxon>Clostridiaceae</taxon>
        <taxon>Clostridium</taxon>
    </lineage>
</organism>
<dbReference type="InterPro" id="IPR037257">
    <property type="entry name" value="T2SS_E_N_sf"/>
</dbReference>
<dbReference type="PANTHER" id="PTHR30258:SF1">
    <property type="entry name" value="PROTEIN TRANSPORT PROTEIN HOFB HOMOLOG"/>
    <property type="match status" value="1"/>
</dbReference>
<dbReference type="GO" id="GO:0005886">
    <property type="term" value="C:plasma membrane"/>
    <property type="evidence" value="ECO:0007669"/>
    <property type="project" value="TreeGrafter"/>
</dbReference>
<dbReference type="Gene3D" id="3.30.300.160">
    <property type="entry name" value="Type II secretion system, protein E, N-terminal domain"/>
    <property type="match status" value="1"/>
</dbReference>
<dbReference type="CDD" id="cd01129">
    <property type="entry name" value="PulE-GspE-like"/>
    <property type="match status" value="1"/>
</dbReference>
<dbReference type="eggNOG" id="COG2804">
    <property type="taxonomic scope" value="Bacteria"/>
</dbReference>
<dbReference type="InterPro" id="IPR027417">
    <property type="entry name" value="P-loop_NTPase"/>
</dbReference>
<dbReference type="Proteomes" id="UP000013097">
    <property type="component" value="Unassembled WGS sequence"/>
</dbReference>
<name>N9WCB6_9CLOT</name>
<dbReference type="SMART" id="SM00382">
    <property type="entry name" value="AAA"/>
    <property type="match status" value="1"/>
</dbReference>
<dbReference type="Gene3D" id="3.30.450.90">
    <property type="match status" value="1"/>
</dbReference>
<sequence length="557" mass="62237">MGIKKRLGDLLIQNGKITESQLRTALAKQAMSGRRLGEILIENKYVTEEDIITTLEMQLGIKRVNLEFIDIDMDIINKVPETLCKKHHIIPLQADEYNICIVTSDPLDLFADDDINIVTGLSVLKVLDTKTSIDSAIAKYYRTQYAKEVAKDLEKEQIIEDDKDKLENLEDEAPIIKFVNTIIQNAIRMEASDIHIEPMEKEIRVRVRVDGELTTMLTAPIQSKSMLITRIKILANLNIAEKRVPQDGRILQEVDGIRVDLRVSTLPTVHGEKVVIRILKSSNELKDKSALGMDEEDINKLVKILSNTYGIVLVTGPTGSGKSTTLYSVLGELNSIDKNIITVEDPVEFTVDGINQVNVNPKAGMTFASGLKSILRQDPDVIMIGEIRDAETAEIAARAAITGHIVLSTLHTNDAASTIVRLIDMGIEPYLISTSLVGVIAQRLVRKVCKRCAKKYEASDYEKKLLNIEKEEKLLLKKGEGCSYCNNTGYKGRTGIYEILNINRELRESIINNEDSDSLKEVGIKNGMKTLNKACIEKVIQGVTTIDEFMRVAYLRE</sequence>
<dbReference type="Gene3D" id="3.40.50.300">
    <property type="entry name" value="P-loop containing nucleotide triphosphate hydrolases"/>
    <property type="match status" value="1"/>
</dbReference>
<gene>
    <name evidence="5" type="ORF">HMPREF1092_02293</name>
</gene>
<dbReference type="HOGENOM" id="CLU_013446_2_2_9"/>
<dbReference type="InterPro" id="IPR001482">
    <property type="entry name" value="T2SS/T4SS_dom"/>
</dbReference>
<evidence type="ECO:0000256" key="3">
    <source>
        <dbReference type="ARBA" id="ARBA00022840"/>
    </source>
</evidence>
<dbReference type="AlphaFoldDB" id="N9WCB6"/>
<dbReference type="Pfam" id="PF05157">
    <property type="entry name" value="MshEN"/>
    <property type="match status" value="1"/>
</dbReference>
<dbReference type="FunFam" id="3.30.450.90:FF:000001">
    <property type="entry name" value="Type II secretion system ATPase GspE"/>
    <property type="match status" value="1"/>
</dbReference>
<dbReference type="InterPro" id="IPR007831">
    <property type="entry name" value="T2SS_GspE_N"/>
</dbReference>
<feature type="domain" description="Bacterial type II secretion system protein E" evidence="4">
    <location>
        <begin position="375"/>
        <end position="389"/>
    </location>
</feature>
<evidence type="ECO:0000313" key="5">
    <source>
        <dbReference type="EMBL" id="ENZ00641.1"/>
    </source>
</evidence>
<dbReference type="Pfam" id="PF00437">
    <property type="entry name" value="T2SSE"/>
    <property type="match status" value="1"/>
</dbReference>
<reference evidence="5 6" key="1">
    <citation type="submission" date="2013-01" db="EMBL/GenBank/DDBJ databases">
        <title>The Genome Sequence of Clostridium colicanis 209318.</title>
        <authorList>
            <consortium name="The Broad Institute Genome Sequencing Platform"/>
            <person name="Earl A."/>
            <person name="Ward D."/>
            <person name="Feldgarden M."/>
            <person name="Gevers D."/>
            <person name="Courvalin P."/>
            <person name="Lambert T."/>
            <person name="Walker B."/>
            <person name="Young S.K."/>
            <person name="Zeng Q."/>
            <person name="Gargeya S."/>
            <person name="Fitzgerald M."/>
            <person name="Haas B."/>
            <person name="Abouelleil A."/>
            <person name="Alvarado L."/>
            <person name="Arachchi H.M."/>
            <person name="Berlin A.M."/>
            <person name="Chapman S.B."/>
            <person name="Dewar J."/>
            <person name="Goldberg J."/>
            <person name="Griggs A."/>
            <person name="Gujja S."/>
            <person name="Hansen M."/>
            <person name="Howarth C."/>
            <person name="Imamovic A."/>
            <person name="Larimer J."/>
            <person name="McCowan C."/>
            <person name="Murphy C."/>
            <person name="Neiman D."/>
            <person name="Pearson M."/>
            <person name="Priest M."/>
            <person name="Roberts A."/>
            <person name="Saif S."/>
            <person name="Shea T."/>
            <person name="Sisk P."/>
            <person name="Sykes S."/>
            <person name="Wortman J."/>
            <person name="Nusbaum C."/>
            <person name="Birren B."/>
        </authorList>
    </citation>
    <scope>NUCLEOTIDE SEQUENCE [LARGE SCALE GENOMIC DNA]</scope>
    <source>
        <strain evidence="5 6">209318</strain>
    </source>
</reference>
<evidence type="ECO:0000313" key="6">
    <source>
        <dbReference type="Proteomes" id="UP000013097"/>
    </source>
</evidence>
<dbReference type="FunFam" id="3.40.50.300:FF:000398">
    <property type="entry name" value="Type IV pilus assembly ATPase PilB"/>
    <property type="match status" value="1"/>
</dbReference>
<evidence type="ECO:0000256" key="2">
    <source>
        <dbReference type="ARBA" id="ARBA00022741"/>
    </source>
</evidence>
<proteinExistence type="inferred from homology"/>
<dbReference type="GO" id="GO:0016887">
    <property type="term" value="F:ATP hydrolysis activity"/>
    <property type="evidence" value="ECO:0007669"/>
    <property type="project" value="TreeGrafter"/>
</dbReference>
<dbReference type="SUPFAM" id="SSF160246">
    <property type="entry name" value="EspE N-terminal domain-like"/>
    <property type="match status" value="1"/>
</dbReference>